<evidence type="ECO:0000259" key="2">
    <source>
        <dbReference type="SMART" id="SM00960"/>
    </source>
</evidence>
<dbReference type="OrthoDB" id="9985637at2759"/>
<evidence type="ECO:0000313" key="4">
    <source>
        <dbReference type="Proteomes" id="UP000557566"/>
    </source>
</evidence>
<accession>A0A8H4PTL4</accession>
<dbReference type="InterPro" id="IPR004942">
    <property type="entry name" value="Roadblock/LAMTOR2_dom"/>
</dbReference>
<feature type="domain" description="Roadblock/LAMTOR2" evidence="2">
    <location>
        <begin position="54"/>
        <end position="172"/>
    </location>
</feature>
<dbReference type="AlphaFoldDB" id="A0A8H4PTL4"/>
<keyword evidence="4" id="KW-1185">Reference proteome</keyword>
<dbReference type="EMBL" id="JAAVMX010000003">
    <property type="protein sequence ID" value="KAF4510103.1"/>
    <property type="molecule type" value="Genomic_DNA"/>
</dbReference>
<dbReference type="Pfam" id="PF03259">
    <property type="entry name" value="Robl_LC7"/>
    <property type="match status" value="1"/>
</dbReference>
<gene>
    <name evidence="3" type="ORF">G6O67_002020</name>
</gene>
<comment type="caution">
    <text evidence="3">The sequence shown here is derived from an EMBL/GenBank/DDBJ whole genome shotgun (WGS) entry which is preliminary data.</text>
</comment>
<dbReference type="SMART" id="SM00960">
    <property type="entry name" value="Robl_LC7"/>
    <property type="match status" value="1"/>
</dbReference>
<dbReference type="Gene3D" id="3.30.450.30">
    <property type="entry name" value="Dynein light chain 2a, cytoplasmic"/>
    <property type="match status" value="1"/>
</dbReference>
<evidence type="ECO:0000256" key="1">
    <source>
        <dbReference type="ARBA" id="ARBA00007191"/>
    </source>
</evidence>
<dbReference type="PANTHER" id="PTHR10779">
    <property type="entry name" value="DYNEIN LIGHT CHAIN ROADBLOCK"/>
    <property type="match status" value="1"/>
</dbReference>
<dbReference type="SUPFAM" id="SSF103196">
    <property type="entry name" value="Roadblock/LC7 domain"/>
    <property type="match status" value="1"/>
</dbReference>
<proteinExistence type="inferred from homology"/>
<comment type="similarity">
    <text evidence="1">Belongs to the GAMAD family.</text>
</comment>
<organism evidence="3 4">
    <name type="scientific">Ophiocordyceps sinensis</name>
    <dbReference type="NCBI Taxonomy" id="72228"/>
    <lineage>
        <taxon>Eukaryota</taxon>
        <taxon>Fungi</taxon>
        <taxon>Dikarya</taxon>
        <taxon>Ascomycota</taxon>
        <taxon>Pezizomycotina</taxon>
        <taxon>Sordariomycetes</taxon>
        <taxon>Hypocreomycetidae</taxon>
        <taxon>Hypocreales</taxon>
        <taxon>Ophiocordycipitaceae</taxon>
        <taxon>Ophiocordyceps</taxon>
    </lineage>
</organism>
<protein>
    <recommendedName>
        <fullName evidence="2">Roadblock/LAMTOR2 domain-containing protein</fullName>
    </recommendedName>
</protein>
<dbReference type="Proteomes" id="UP000557566">
    <property type="component" value="Unassembled WGS sequence"/>
</dbReference>
<evidence type="ECO:0000313" key="3">
    <source>
        <dbReference type="EMBL" id="KAF4510103.1"/>
    </source>
</evidence>
<name>A0A8H4PTL4_9HYPO</name>
<sequence>MYFVHTVPRHFRWYRLAATPPPCLSDAAAPPRTRATFAMVDLSTANRTNGYDALEEKLGRLLKKPGVKASIVLDRVSGAILKTSGDVSALRTAKSRDAATAASFSNEVPAAEESESRGVEDFAAMVWNFVTASDQLVQEVDKQDELRLLRLRTKKQEIVIVPDTKYLLTVIHDTPAA</sequence>
<reference evidence="3 4" key="1">
    <citation type="journal article" date="2020" name="Genome Biol. Evol.">
        <title>A new high-quality draft genome assembly of the Chinese cordyceps Ophiocordyceps sinensis.</title>
        <authorList>
            <person name="Shu R."/>
            <person name="Zhang J."/>
            <person name="Meng Q."/>
            <person name="Zhang H."/>
            <person name="Zhou G."/>
            <person name="Li M."/>
            <person name="Wu P."/>
            <person name="Zhao Y."/>
            <person name="Chen C."/>
            <person name="Qin Q."/>
        </authorList>
    </citation>
    <scope>NUCLEOTIDE SEQUENCE [LARGE SCALE GENOMIC DNA]</scope>
    <source>
        <strain evidence="3 4">IOZ07</strain>
    </source>
</reference>